<feature type="region of interest" description="Disordered" evidence="1">
    <location>
        <begin position="1"/>
        <end position="25"/>
    </location>
</feature>
<comment type="caution">
    <text evidence="4">The sequence shown here is derived from an EMBL/GenBank/DDBJ whole genome shotgun (WGS) entry which is preliminary data.</text>
</comment>
<gene>
    <name evidence="4" type="ORF">GCM10009663_47700</name>
</gene>
<feature type="domain" description="CHASE3" evidence="3">
    <location>
        <begin position="81"/>
        <end position="159"/>
    </location>
</feature>
<evidence type="ECO:0000256" key="1">
    <source>
        <dbReference type="SAM" id="MobiDB-lite"/>
    </source>
</evidence>
<dbReference type="EMBL" id="BAAALD010000050">
    <property type="protein sequence ID" value="GAA1099408.1"/>
    <property type="molecule type" value="Genomic_DNA"/>
</dbReference>
<feature type="transmembrane region" description="Helical" evidence="2">
    <location>
        <begin position="219"/>
        <end position="242"/>
    </location>
</feature>
<sequence length="467" mass="47949">MTGPAVVEGTAPLPEPAGRGSAARLPGLQDAGERLAALRRAADTPPGRLRLAGAALVALVLLFGGTAAWQADRRAGATDRVVGHSQPLSRDAAEIYRSLADADTTAAGGFLLAGDEPAELRKRYEDDLATAGELLTRAAARTAANSEAQHRIDDLSRQLPQYAGLVETARADNRLGLPLGGAYLRYASGLMQNTMLPSAQQLVTAESGQLDEDFDAAGAMPVAALLLGLAALAALGGYQVLLFRRTNRVFNPGLVAASAAVLAAVLWLAVGGAVASASLTAGRTRGAEPLRVLGQARTEALQARAAENLNLVARGASDSYGKRWQTVTGSLGGAPTPGGGRAGGGTLDRAGRPRPREAEHRLDEARKQFAQWDSRHDAAAASDRAGDYEAALRATVAVASDTTTEAAWAAMDRQLAAAGAAEQDRFGTETSGVAGGYEALAAGAAVLAVLAAAGVVRGIGRRLAEYR</sequence>
<feature type="transmembrane region" description="Helical" evidence="2">
    <location>
        <begin position="254"/>
        <end position="275"/>
    </location>
</feature>
<feature type="region of interest" description="Disordered" evidence="1">
    <location>
        <begin position="326"/>
        <end position="360"/>
    </location>
</feature>
<keyword evidence="2" id="KW-0472">Membrane</keyword>
<dbReference type="RefSeq" id="WP_344625699.1">
    <property type="nucleotide sequence ID" value="NZ_BAAALD010000050.1"/>
</dbReference>
<feature type="compositionally biased region" description="Basic and acidic residues" evidence="1">
    <location>
        <begin position="349"/>
        <end position="360"/>
    </location>
</feature>
<reference evidence="4 5" key="1">
    <citation type="journal article" date="2019" name="Int. J. Syst. Evol. Microbiol.">
        <title>The Global Catalogue of Microorganisms (GCM) 10K type strain sequencing project: providing services to taxonomists for standard genome sequencing and annotation.</title>
        <authorList>
            <consortium name="The Broad Institute Genomics Platform"/>
            <consortium name="The Broad Institute Genome Sequencing Center for Infectious Disease"/>
            <person name="Wu L."/>
            <person name="Ma J."/>
        </authorList>
    </citation>
    <scope>NUCLEOTIDE SEQUENCE [LARGE SCALE GENOMIC DNA]</scope>
    <source>
        <strain evidence="4 5">JCM 13002</strain>
    </source>
</reference>
<dbReference type="Proteomes" id="UP001499987">
    <property type="component" value="Unassembled WGS sequence"/>
</dbReference>
<name>A0ABN1TU91_9ACTN</name>
<dbReference type="Pfam" id="PF05227">
    <property type="entry name" value="CHASE3"/>
    <property type="match status" value="1"/>
</dbReference>
<evidence type="ECO:0000259" key="3">
    <source>
        <dbReference type="Pfam" id="PF05227"/>
    </source>
</evidence>
<organism evidence="4 5">
    <name type="scientific">Kitasatospora arboriphila</name>
    <dbReference type="NCBI Taxonomy" id="258052"/>
    <lineage>
        <taxon>Bacteria</taxon>
        <taxon>Bacillati</taxon>
        <taxon>Actinomycetota</taxon>
        <taxon>Actinomycetes</taxon>
        <taxon>Kitasatosporales</taxon>
        <taxon>Streptomycetaceae</taxon>
        <taxon>Kitasatospora</taxon>
    </lineage>
</organism>
<keyword evidence="2" id="KW-1133">Transmembrane helix</keyword>
<evidence type="ECO:0000256" key="2">
    <source>
        <dbReference type="SAM" id="Phobius"/>
    </source>
</evidence>
<feature type="transmembrane region" description="Helical" evidence="2">
    <location>
        <begin position="439"/>
        <end position="460"/>
    </location>
</feature>
<dbReference type="InterPro" id="IPR007891">
    <property type="entry name" value="CHASE3"/>
</dbReference>
<keyword evidence="5" id="KW-1185">Reference proteome</keyword>
<evidence type="ECO:0000313" key="4">
    <source>
        <dbReference type="EMBL" id="GAA1099408.1"/>
    </source>
</evidence>
<protein>
    <recommendedName>
        <fullName evidence="3">CHASE3 domain-containing protein</fullName>
    </recommendedName>
</protein>
<feature type="transmembrane region" description="Helical" evidence="2">
    <location>
        <begin position="49"/>
        <end position="69"/>
    </location>
</feature>
<proteinExistence type="predicted"/>
<feature type="compositionally biased region" description="Gly residues" evidence="1">
    <location>
        <begin position="330"/>
        <end position="346"/>
    </location>
</feature>
<accession>A0ABN1TU91</accession>
<keyword evidence="2" id="KW-0812">Transmembrane</keyword>
<evidence type="ECO:0000313" key="5">
    <source>
        <dbReference type="Proteomes" id="UP001499987"/>
    </source>
</evidence>